<evidence type="ECO:0000256" key="1">
    <source>
        <dbReference type="SAM" id="Phobius"/>
    </source>
</evidence>
<evidence type="ECO:0000259" key="2">
    <source>
        <dbReference type="Pfam" id="PF03781"/>
    </source>
</evidence>
<dbReference type="PANTHER" id="PTHR23150">
    <property type="entry name" value="SULFATASE MODIFYING FACTOR 1, 2"/>
    <property type="match status" value="1"/>
</dbReference>
<dbReference type="InterPro" id="IPR042095">
    <property type="entry name" value="SUMF_sf"/>
</dbReference>
<dbReference type="SUPFAM" id="SSF56436">
    <property type="entry name" value="C-type lectin-like"/>
    <property type="match status" value="1"/>
</dbReference>
<name>A0A9D9EBV5_9SPIR</name>
<reference evidence="3" key="1">
    <citation type="submission" date="2020-10" db="EMBL/GenBank/DDBJ databases">
        <authorList>
            <person name="Gilroy R."/>
        </authorList>
    </citation>
    <scope>NUCLEOTIDE SEQUENCE</scope>
    <source>
        <strain evidence="3">11167</strain>
    </source>
</reference>
<organism evidence="3 4">
    <name type="scientific">Candidatus Aphodenecus pullistercoris</name>
    <dbReference type="NCBI Taxonomy" id="2840669"/>
    <lineage>
        <taxon>Bacteria</taxon>
        <taxon>Pseudomonadati</taxon>
        <taxon>Spirochaetota</taxon>
        <taxon>Spirochaetia</taxon>
        <taxon>Spirochaetales</taxon>
        <taxon>Candidatus Aphodenecus</taxon>
    </lineage>
</organism>
<keyword evidence="1" id="KW-0812">Transmembrane</keyword>
<protein>
    <submittedName>
        <fullName evidence="3">Formylglycine-generating enzyme family protein</fullName>
    </submittedName>
</protein>
<evidence type="ECO:0000313" key="3">
    <source>
        <dbReference type="EMBL" id="MBO8443696.1"/>
    </source>
</evidence>
<sequence>MRKKKELPDVEPVRLPTIKGIRPGKYIFWLLVAAIILIIFLVLYLPGIVKGGRWVDFSSPLTEVGIVVDGAYAGSTTGGHVFISSGEHSVSYIKNGIVIDEGTLSVDHPVFATLFVRRTMDVEIPATDTDGLYDSIVSRTLSSLAAYSGIQSWPDGYNYPPLLEDYARDVVALGIDDVSEDFHLMSLFVTNDRMLADLGAAKAILDAASVDYTCIDDEAIETMLAGEGPVKDIETVQPTISVSRTDDGWFRYEATSLTLGSPAALSIESMASQPFTTSTSAFEMAPGYVSQYDWALFVEANPYWSPSNKDQLIADGMVDDYYLAGITLSTLYENTSPVRNVSWYAAQAYCHWLSGKTGVAYRLPSEAEWTLAALSAEGDAYASTLYAPSSDEHPSSLYGGLWEFTSTAYVPLSRYEGEVYDASSIDEADIVVKGGSYLNAGDGISAETVGVMQRQTTSDYAGIRIVREVK</sequence>
<feature type="transmembrane region" description="Helical" evidence="1">
    <location>
        <begin position="26"/>
        <end position="45"/>
    </location>
</feature>
<dbReference type="Pfam" id="PF03781">
    <property type="entry name" value="FGE-sulfatase"/>
    <property type="match status" value="1"/>
</dbReference>
<feature type="domain" description="Sulfatase-modifying factor enzyme-like" evidence="2">
    <location>
        <begin position="277"/>
        <end position="379"/>
    </location>
</feature>
<dbReference type="Gene3D" id="3.90.1580.10">
    <property type="entry name" value="paralog of FGE (formylglycine-generating enzyme)"/>
    <property type="match status" value="1"/>
</dbReference>
<proteinExistence type="predicted"/>
<reference evidence="3" key="2">
    <citation type="journal article" date="2021" name="PeerJ">
        <title>Extensive microbial diversity within the chicken gut microbiome revealed by metagenomics and culture.</title>
        <authorList>
            <person name="Gilroy R."/>
            <person name="Ravi A."/>
            <person name="Getino M."/>
            <person name="Pursley I."/>
            <person name="Horton D.L."/>
            <person name="Alikhan N.F."/>
            <person name="Baker D."/>
            <person name="Gharbi K."/>
            <person name="Hall N."/>
            <person name="Watson M."/>
            <person name="Adriaenssens E.M."/>
            <person name="Foster-Nyarko E."/>
            <person name="Jarju S."/>
            <person name="Secka A."/>
            <person name="Antonio M."/>
            <person name="Oren A."/>
            <person name="Chaudhuri R.R."/>
            <person name="La Ragione R."/>
            <person name="Hildebrand F."/>
            <person name="Pallen M.J."/>
        </authorList>
    </citation>
    <scope>NUCLEOTIDE SEQUENCE</scope>
    <source>
        <strain evidence="3">11167</strain>
    </source>
</reference>
<evidence type="ECO:0000313" key="4">
    <source>
        <dbReference type="Proteomes" id="UP000823633"/>
    </source>
</evidence>
<accession>A0A9D9EBV5</accession>
<dbReference type="AlphaFoldDB" id="A0A9D9EBV5"/>
<gene>
    <name evidence="3" type="ORF">IAC42_08095</name>
</gene>
<dbReference type="EMBL" id="JADIMU010000054">
    <property type="protein sequence ID" value="MBO8443696.1"/>
    <property type="molecule type" value="Genomic_DNA"/>
</dbReference>
<dbReference type="PANTHER" id="PTHR23150:SF19">
    <property type="entry name" value="FORMYLGLYCINE-GENERATING ENZYME"/>
    <property type="match status" value="1"/>
</dbReference>
<keyword evidence="1" id="KW-1133">Transmembrane helix</keyword>
<dbReference type="InterPro" id="IPR005532">
    <property type="entry name" value="SUMF_dom"/>
</dbReference>
<keyword evidence="1" id="KW-0472">Membrane</keyword>
<dbReference type="Proteomes" id="UP000823633">
    <property type="component" value="Unassembled WGS sequence"/>
</dbReference>
<dbReference type="InterPro" id="IPR051043">
    <property type="entry name" value="Sulfatase_Mod_Factor_Kinase"/>
</dbReference>
<dbReference type="InterPro" id="IPR016187">
    <property type="entry name" value="CTDL_fold"/>
</dbReference>
<dbReference type="GO" id="GO:0120147">
    <property type="term" value="F:formylglycine-generating oxidase activity"/>
    <property type="evidence" value="ECO:0007669"/>
    <property type="project" value="TreeGrafter"/>
</dbReference>
<comment type="caution">
    <text evidence="3">The sequence shown here is derived from an EMBL/GenBank/DDBJ whole genome shotgun (WGS) entry which is preliminary data.</text>
</comment>